<dbReference type="PANTHER" id="PTHR43542">
    <property type="entry name" value="METHYLTRANSFERASE"/>
    <property type="match status" value="1"/>
</dbReference>
<dbReference type="NCBIfam" id="TIGR00095">
    <property type="entry name" value="16S rRNA (guanine(966)-N(2))-methyltransferase RsmD"/>
    <property type="match status" value="1"/>
</dbReference>
<evidence type="ECO:0000313" key="11">
    <source>
        <dbReference type="Proteomes" id="UP000182350"/>
    </source>
</evidence>
<evidence type="ECO:0000256" key="3">
    <source>
        <dbReference type="ARBA" id="ARBA00012141"/>
    </source>
</evidence>
<dbReference type="AlphaFoldDB" id="A0A1K1VYH1"/>
<dbReference type="Pfam" id="PF03602">
    <property type="entry name" value="Cons_hypoth95"/>
    <property type="match status" value="1"/>
</dbReference>
<dbReference type="CDD" id="cd02440">
    <property type="entry name" value="AdoMet_MTases"/>
    <property type="match status" value="1"/>
</dbReference>
<evidence type="ECO:0000256" key="6">
    <source>
        <dbReference type="ARBA" id="ARBA00022679"/>
    </source>
</evidence>
<evidence type="ECO:0000256" key="1">
    <source>
        <dbReference type="ARBA" id="ARBA00002649"/>
    </source>
</evidence>
<dbReference type="GO" id="GO:0052913">
    <property type="term" value="F:16S rRNA (guanine(966)-N(2))-methyltransferase activity"/>
    <property type="evidence" value="ECO:0007669"/>
    <property type="project" value="UniProtKB-EC"/>
</dbReference>
<gene>
    <name evidence="10" type="ORF">SAMN02745752_01158</name>
</gene>
<dbReference type="InterPro" id="IPR004398">
    <property type="entry name" value="RNA_MeTrfase_RsmD"/>
</dbReference>
<keyword evidence="11" id="KW-1185">Reference proteome</keyword>
<evidence type="ECO:0000313" key="10">
    <source>
        <dbReference type="EMBL" id="SFX30176.1"/>
    </source>
</evidence>
<dbReference type="PIRSF" id="PIRSF004553">
    <property type="entry name" value="CHP00095"/>
    <property type="match status" value="1"/>
</dbReference>
<organism evidence="10 11">
    <name type="scientific">Marinospirillum alkaliphilum DSM 21637</name>
    <dbReference type="NCBI Taxonomy" id="1122209"/>
    <lineage>
        <taxon>Bacteria</taxon>
        <taxon>Pseudomonadati</taxon>
        <taxon>Pseudomonadota</taxon>
        <taxon>Gammaproteobacteria</taxon>
        <taxon>Oceanospirillales</taxon>
        <taxon>Oceanospirillaceae</taxon>
        <taxon>Marinospirillum</taxon>
    </lineage>
</organism>
<name>A0A1K1VYH1_9GAMM</name>
<feature type="region of interest" description="Disordered" evidence="9">
    <location>
        <begin position="1"/>
        <end position="22"/>
    </location>
</feature>
<dbReference type="InterPro" id="IPR002052">
    <property type="entry name" value="DNA_methylase_N6_adenine_CS"/>
</dbReference>
<protein>
    <recommendedName>
        <fullName evidence="4 8">Ribosomal RNA small subunit methyltransferase D</fullName>
        <ecNumber evidence="3 8">2.1.1.171</ecNumber>
    </recommendedName>
</protein>
<keyword evidence="8" id="KW-0698">rRNA processing</keyword>
<dbReference type="PANTHER" id="PTHR43542:SF1">
    <property type="entry name" value="METHYLTRANSFERASE"/>
    <property type="match status" value="1"/>
</dbReference>
<dbReference type="SUPFAM" id="SSF53335">
    <property type="entry name" value="S-adenosyl-L-methionine-dependent methyltransferases"/>
    <property type="match status" value="1"/>
</dbReference>
<dbReference type="GO" id="GO:0003676">
    <property type="term" value="F:nucleic acid binding"/>
    <property type="evidence" value="ECO:0007669"/>
    <property type="project" value="InterPro"/>
</dbReference>
<dbReference type="Gene3D" id="3.40.50.150">
    <property type="entry name" value="Vaccinia Virus protein VP39"/>
    <property type="match status" value="1"/>
</dbReference>
<keyword evidence="8" id="KW-0949">S-adenosyl-L-methionine</keyword>
<dbReference type="STRING" id="1122209.SAMN02745752_01158"/>
<evidence type="ECO:0000256" key="7">
    <source>
        <dbReference type="ARBA" id="ARBA00048326"/>
    </source>
</evidence>
<dbReference type="RefSeq" id="WP_072325406.1">
    <property type="nucleotide sequence ID" value="NZ_FPJW01000003.1"/>
</dbReference>
<evidence type="ECO:0000256" key="8">
    <source>
        <dbReference type="PIRNR" id="PIRNR004553"/>
    </source>
</evidence>
<evidence type="ECO:0000256" key="5">
    <source>
        <dbReference type="ARBA" id="ARBA00022603"/>
    </source>
</evidence>
<proteinExistence type="inferred from homology"/>
<dbReference type="OrthoDB" id="9803017at2"/>
<dbReference type="Proteomes" id="UP000182350">
    <property type="component" value="Unassembled WGS sequence"/>
</dbReference>
<dbReference type="PROSITE" id="PS00092">
    <property type="entry name" value="N6_MTASE"/>
    <property type="match status" value="1"/>
</dbReference>
<comment type="similarity">
    <text evidence="2 8">Belongs to the methyltransferase superfamily. RsmD family.</text>
</comment>
<dbReference type="EMBL" id="FPJW01000003">
    <property type="protein sequence ID" value="SFX30176.1"/>
    <property type="molecule type" value="Genomic_DNA"/>
</dbReference>
<comment type="function">
    <text evidence="1 8">Specifically methylates the guanine in position 966 of 16S rRNA in the assembled 30S particle.</text>
</comment>
<sequence length="195" mass="21649">MPRSAHKSPRPDPQGQVRIIGGEWRGRKLPVPDAEGLRPTPDRVRETLFNWLQFQLPGRRCLDAFTGSGALAAEALSRGASSVTAVERDPRVAKQLRELLSPLAGERLQLVNADVCHWLQTQPVEPFSLVFLDPPFQAGLLQPVAELLESGGWLTADALIYVEQARHGEAVQLPTDWQLQKEKQAGEVQFSLYAR</sequence>
<evidence type="ECO:0000256" key="2">
    <source>
        <dbReference type="ARBA" id="ARBA00005269"/>
    </source>
</evidence>
<keyword evidence="6 8" id="KW-0808">Transferase</keyword>
<keyword evidence="5 8" id="KW-0489">Methyltransferase</keyword>
<reference evidence="10 11" key="1">
    <citation type="submission" date="2016-11" db="EMBL/GenBank/DDBJ databases">
        <authorList>
            <person name="Jaros S."/>
            <person name="Januszkiewicz K."/>
            <person name="Wedrychowicz H."/>
        </authorList>
    </citation>
    <scope>NUCLEOTIDE SEQUENCE [LARGE SCALE GENOMIC DNA]</scope>
    <source>
        <strain evidence="10 11">DSM 21637</strain>
    </source>
</reference>
<dbReference type="InterPro" id="IPR029063">
    <property type="entry name" value="SAM-dependent_MTases_sf"/>
</dbReference>
<accession>A0A1K1VYH1</accession>
<dbReference type="EC" id="2.1.1.171" evidence="3 8"/>
<comment type="catalytic activity">
    <reaction evidence="7 8">
        <text>guanosine(966) in 16S rRNA + S-adenosyl-L-methionine = N(2)-methylguanosine(966) in 16S rRNA + S-adenosyl-L-homocysteine + H(+)</text>
        <dbReference type="Rhea" id="RHEA:23548"/>
        <dbReference type="Rhea" id="RHEA-COMP:10211"/>
        <dbReference type="Rhea" id="RHEA-COMP:10212"/>
        <dbReference type="ChEBI" id="CHEBI:15378"/>
        <dbReference type="ChEBI" id="CHEBI:57856"/>
        <dbReference type="ChEBI" id="CHEBI:59789"/>
        <dbReference type="ChEBI" id="CHEBI:74269"/>
        <dbReference type="ChEBI" id="CHEBI:74481"/>
        <dbReference type="EC" id="2.1.1.171"/>
    </reaction>
</comment>
<evidence type="ECO:0000256" key="9">
    <source>
        <dbReference type="SAM" id="MobiDB-lite"/>
    </source>
</evidence>
<evidence type="ECO:0000256" key="4">
    <source>
        <dbReference type="ARBA" id="ARBA00013682"/>
    </source>
</evidence>